<dbReference type="Proteomes" id="UP000630645">
    <property type="component" value="Segment"/>
</dbReference>
<proteinExistence type="predicted"/>
<protein>
    <submittedName>
        <fullName evidence="1">MC149.1R</fullName>
    </submittedName>
</protein>
<gene>
    <name evidence="1" type="primary">MC149.1R</name>
</gene>
<evidence type="ECO:0000313" key="2">
    <source>
        <dbReference type="EMBL" id="QHW18135.1"/>
    </source>
</evidence>
<dbReference type="EMBL" id="MN931748">
    <property type="protein sequence ID" value="QHW17956.1"/>
    <property type="molecule type" value="Genomic_DNA"/>
</dbReference>
<name>A0A858A3K5_9POXV</name>
<evidence type="ECO:0000313" key="3">
    <source>
        <dbReference type="Proteomes" id="UP000619037"/>
    </source>
</evidence>
<reference evidence="1" key="1">
    <citation type="submission" date="2020-01" db="EMBL/GenBank/DDBJ databases">
        <title>Global genomic diversity of Molluscum contagiosum virus.</title>
        <authorList>
            <person name="Zorec T.M."/>
            <person name="Skubic L."/>
            <person name="Hosnjak L."/>
            <person name="Trcko K."/>
            <person name="Poljak M."/>
        </authorList>
    </citation>
    <scope>NUCLEOTIDE SEQUENCE</scope>
    <source>
        <strain evidence="1">MCV1_P05S01A</strain>
        <strain evidence="2">MCV1_P05S02A</strain>
    </source>
</reference>
<organism evidence="1 3">
    <name type="scientific">Molluscum contagiosum virus</name>
    <dbReference type="NCBI Taxonomy" id="10279"/>
    <lineage>
        <taxon>Viruses</taxon>
        <taxon>Varidnaviria</taxon>
        <taxon>Bamfordvirae</taxon>
        <taxon>Nucleocytoviricota</taxon>
        <taxon>Pokkesviricetes</taxon>
        <taxon>Chitovirales</taxon>
        <taxon>Poxviridae</taxon>
        <taxon>Chordopoxvirinae</taxon>
        <taxon>Molluscipoxvirus</taxon>
        <taxon>Molluscipoxvirus molluscum</taxon>
    </lineage>
</organism>
<accession>A0A858A3K5</accession>
<evidence type="ECO:0000313" key="1">
    <source>
        <dbReference type="EMBL" id="QHW17956.1"/>
    </source>
</evidence>
<sequence>MSESTRAHRASDRHRPFVVLVRDLARASRGMLFVLRRDALFARAKTRVFRSCLSRGACPSCVGPERYQVALFKKVARLPPAGKTEITAPSWQRQGPPLTRCVLCI</sequence>
<dbReference type="Proteomes" id="UP000619037">
    <property type="component" value="Segment"/>
</dbReference>
<dbReference type="EMBL" id="MN931749">
    <property type="protein sequence ID" value="QHW18135.1"/>
    <property type="molecule type" value="Genomic_DNA"/>
</dbReference>